<gene>
    <name evidence="3" type="primary">LOC111348993</name>
</gene>
<keyword evidence="1" id="KW-1133">Transmembrane helix</keyword>
<dbReference type="OrthoDB" id="7472325at2759"/>
<evidence type="ECO:0000313" key="2">
    <source>
        <dbReference type="Proteomes" id="UP000301870"/>
    </source>
</evidence>
<proteinExistence type="predicted"/>
<name>A0A9J7DRI1_SPOLT</name>
<evidence type="ECO:0000313" key="3">
    <source>
        <dbReference type="RefSeq" id="XP_022815712.1"/>
    </source>
</evidence>
<dbReference type="RefSeq" id="XP_022815712.1">
    <property type="nucleotide sequence ID" value="XM_022959944.1"/>
</dbReference>
<keyword evidence="1" id="KW-0812">Transmembrane</keyword>
<dbReference type="AlphaFoldDB" id="A0A9J7DRI1"/>
<feature type="transmembrane region" description="Helical" evidence="1">
    <location>
        <begin position="65"/>
        <end position="85"/>
    </location>
</feature>
<evidence type="ECO:0000256" key="1">
    <source>
        <dbReference type="SAM" id="Phobius"/>
    </source>
</evidence>
<organism evidence="2 3">
    <name type="scientific">Spodoptera litura</name>
    <name type="common">Asian cotton leafworm</name>
    <dbReference type="NCBI Taxonomy" id="69820"/>
    <lineage>
        <taxon>Eukaryota</taxon>
        <taxon>Metazoa</taxon>
        <taxon>Ecdysozoa</taxon>
        <taxon>Arthropoda</taxon>
        <taxon>Hexapoda</taxon>
        <taxon>Insecta</taxon>
        <taxon>Pterygota</taxon>
        <taxon>Neoptera</taxon>
        <taxon>Endopterygota</taxon>
        <taxon>Lepidoptera</taxon>
        <taxon>Glossata</taxon>
        <taxon>Ditrysia</taxon>
        <taxon>Noctuoidea</taxon>
        <taxon>Noctuidae</taxon>
        <taxon>Amphipyrinae</taxon>
        <taxon>Spodoptera</taxon>
    </lineage>
</organism>
<dbReference type="GeneID" id="111348993"/>
<accession>A0A9J7DRI1</accession>
<dbReference type="Proteomes" id="UP000301870">
    <property type="component" value="Chromosome 8"/>
</dbReference>
<reference evidence="3" key="1">
    <citation type="submission" date="2025-08" db="UniProtKB">
        <authorList>
            <consortium name="RefSeq"/>
        </authorList>
    </citation>
    <scope>IDENTIFICATION</scope>
    <source>
        <strain evidence="3">Ishihara</strain>
        <tissue evidence="3">Whole body</tissue>
    </source>
</reference>
<protein>
    <submittedName>
        <fullName evidence="3">Uncharacterized protein LOC111348993</fullName>
    </submittedName>
</protein>
<dbReference type="KEGG" id="sliu:111348993"/>
<sequence>MDMQVQNFDGRQVRFDRVWIEQILLQISDAFEIRIVWDGNAALLTTVMAVAGGVMGGYAGGRVGAALGAGIGGAAGFGVSTVVSLRQIWETVKERLNELLFIVFNYLRRLDAVDYMNAFRILMRCMESRRELVFTIVEFIADKLSTQVMSSIDYHH</sequence>
<feature type="transmembrane region" description="Helical" evidence="1">
    <location>
        <begin position="41"/>
        <end position="59"/>
    </location>
</feature>
<keyword evidence="2" id="KW-1185">Reference proteome</keyword>
<keyword evidence="1" id="KW-0472">Membrane</keyword>